<feature type="transmembrane region" description="Helical" evidence="2">
    <location>
        <begin position="154"/>
        <end position="175"/>
    </location>
</feature>
<feature type="compositionally biased region" description="Polar residues" evidence="1">
    <location>
        <begin position="328"/>
        <end position="337"/>
    </location>
</feature>
<gene>
    <name evidence="3" type="ORF">JKILLFL_G8010</name>
</gene>
<feature type="compositionally biased region" description="Polar residues" evidence="1">
    <location>
        <begin position="460"/>
        <end position="469"/>
    </location>
</feature>
<feature type="region of interest" description="Disordered" evidence="1">
    <location>
        <begin position="324"/>
        <end position="346"/>
    </location>
</feature>
<feature type="transmembrane region" description="Helical" evidence="2">
    <location>
        <begin position="241"/>
        <end position="261"/>
    </location>
</feature>
<evidence type="ECO:0000256" key="2">
    <source>
        <dbReference type="SAM" id="Phobius"/>
    </source>
</evidence>
<feature type="transmembrane region" description="Helical" evidence="2">
    <location>
        <begin position="121"/>
        <end position="142"/>
    </location>
</feature>
<comment type="caution">
    <text evidence="3">The sequence shown here is derived from an EMBL/GenBank/DDBJ whole genome shotgun (WGS) entry which is preliminary data.</text>
</comment>
<feature type="transmembrane region" description="Helical" evidence="2">
    <location>
        <begin position="24"/>
        <end position="43"/>
    </location>
</feature>
<feature type="compositionally biased region" description="Low complexity" evidence="1">
    <location>
        <begin position="444"/>
        <end position="456"/>
    </location>
</feature>
<evidence type="ECO:0000313" key="3">
    <source>
        <dbReference type="EMBL" id="CAD6936724.1"/>
    </source>
</evidence>
<evidence type="ECO:0000256" key="1">
    <source>
        <dbReference type="SAM" id="MobiDB-lite"/>
    </source>
</evidence>
<feature type="region of interest" description="Disordered" evidence="1">
    <location>
        <begin position="444"/>
        <end position="476"/>
    </location>
</feature>
<accession>A0A9N8LCJ5</accession>
<keyword evidence="2" id="KW-0812">Transmembrane</keyword>
<feature type="transmembrane region" description="Helical" evidence="2">
    <location>
        <begin position="200"/>
        <end position="220"/>
    </location>
</feature>
<keyword evidence="2" id="KW-0472">Membrane</keyword>
<keyword evidence="2" id="KW-1133">Transmembrane helix</keyword>
<feature type="region of interest" description="Disordered" evidence="1">
    <location>
        <begin position="494"/>
        <end position="524"/>
    </location>
</feature>
<evidence type="ECO:0000313" key="4">
    <source>
        <dbReference type="Proteomes" id="UP000836404"/>
    </source>
</evidence>
<reference evidence="3 4" key="1">
    <citation type="submission" date="2020-10" db="EMBL/GenBank/DDBJ databases">
        <authorList>
            <person name="Sedaghatjoo S."/>
        </authorList>
    </citation>
    <scope>NUCLEOTIDE SEQUENCE [LARGE SCALE GENOMIC DNA]</scope>
    <source>
        <strain evidence="3 4">LLFL</strain>
    </source>
</reference>
<keyword evidence="4" id="KW-1185">Reference proteome</keyword>
<feature type="region of interest" description="Disordered" evidence="1">
    <location>
        <begin position="383"/>
        <end position="416"/>
    </location>
</feature>
<feature type="region of interest" description="Disordered" evidence="1">
    <location>
        <begin position="555"/>
        <end position="645"/>
    </location>
</feature>
<dbReference type="Proteomes" id="UP000836404">
    <property type="component" value="Unassembled WGS sequence"/>
</dbReference>
<sequence>MSDPTALGLLGGPQSPQTKLSATYLLQMALVSMQIGIWIWVNILRNAGLPPYVLGLTPLFLTSALKEYLNTFSLDYKLITGKRPLRVQGVIYLTIRVCLTVFVLTILIYKQGFSRINCRAIWRTSNVFSTVGYTGSRLIFLLRAMAAWNYSLRVVIPMSAFWLLFVVLCMVHAQMLDFESTHSDFFGWRCQPTSYMQSTFLWPFLASIAFDVTTAVLTLCKLYNVSKRSHLRLLHVVVRDAWVFSALSIIPTVSSIVLLSVKNYIAIFELVPLDNFLHVILASRAYAAIFESGLTMLPHEEQVVKKVVNGDIMDQQARNRLAFKMNDRSTATTGDSSGSHRFEGRMGEDRYLPGAMSRETQDPTPPFAAYLSNNSATVVLAHEEDPDRKSGSHDEDRGFEVPTQAHSSSTGEDQVKETVLDSSQLSPIRTPPSVLHHRQVQRAPPSAAVTSSPSLPRITFSASPTTAPETPQRHGTRNKLFGKRLREAQSLSQLDTTGANARGCGPRDDEPPHSAGGVVRHSSSPMNVRVGVDVDVRVDRKEIYPLPRIFQNLRQDESAPAGSAGTSLGSTDNSEKDEEKTSGSLKRKMSFASVLSISHGRSSRGGISGGPSPRHRPSFLRHMAEHGTDTGAGSVDGSCAASQSE</sequence>
<organism evidence="3 4">
    <name type="scientific">Tilletia laevis</name>
    <dbReference type="NCBI Taxonomy" id="157183"/>
    <lineage>
        <taxon>Eukaryota</taxon>
        <taxon>Fungi</taxon>
        <taxon>Dikarya</taxon>
        <taxon>Basidiomycota</taxon>
        <taxon>Ustilaginomycotina</taxon>
        <taxon>Exobasidiomycetes</taxon>
        <taxon>Tilletiales</taxon>
        <taxon>Tilletiaceae</taxon>
        <taxon>Tilletia</taxon>
    </lineage>
</organism>
<feature type="transmembrane region" description="Helical" evidence="2">
    <location>
        <begin position="90"/>
        <end position="109"/>
    </location>
</feature>
<dbReference type="EMBL" id="CAJHJF010003610">
    <property type="protein sequence ID" value="CAD6936724.1"/>
    <property type="molecule type" value="Genomic_DNA"/>
</dbReference>
<protein>
    <submittedName>
        <fullName evidence="3">Uncharacterized protein</fullName>
    </submittedName>
</protein>
<feature type="compositionally biased region" description="Basic and acidic residues" evidence="1">
    <location>
        <begin position="383"/>
        <end position="399"/>
    </location>
</feature>
<proteinExistence type="predicted"/>
<dbReference type="AlphaFoldDB" id="A0A9N8LCJ5"/>
<name>A0A9N8LCJ5_9BASI</name>